<comment type="caution">
    <text evidence="2">The sequence shown here is derived from an EMBL/GenBank/DDBJ whole genome shotgun (WGS) entry which is preliminary data.</text>
</comment>
<keyword evidence="3" id="KW-1185">Reference proteome</keyword>
<accession>A0A7J7C2E2</accession>
<name>A0A7J7C2E2_TRIWF</name>
<organism evidence="2 3">
    <name type="scientific">Tripterygium wilfordii</name>
    <name type="common">Thunder God vine</name>
    <dbReference type="NCBI Taxonomy" id="458696"/>
    <lineage>
        <taxon>Eukaryota</taxon>
        <taxon>Viridiplantae</taxon>
        <taxon>Streptophyta</taxon>
        <taxon>Embryophyta</taxon>
        <taxon>Tracheophyta</taxon>
        <taxon>Spermatophyta</taxon>
        <taxon>Magnoliopsida</taxon>
        <taxon>eudicotyledons</taxon>
        <taxon>Gunneridae</taxon>
        <taxon>Pentapetalae</taxon>
        <taxon>rosids</taxon>
        <taxon>fabids</taxon>
        <taxon>Celastrales</taxon>
        <taxon>Celastraceae</taxon>
        <taxon>Tripterygium</taxon>
    </lineage>
</organism>
<reference evidence="2 3" key="1">
    <citation type="journal article" date="2020" name="Nat. Commun.">
        <title>Genome of Tripterygium wilfordii and identification of cytochrome P450 involved in triptolide biosynthesis.</title>
        <authorList>
            <person name="Tu L."/>
            <person name="Su P."/>
            <person name="Zhang Z."/>
            <person name="Gao L."/>
            <person name="Wang J."/>
            <person name="Hu T."/>
            <person name="Zhou J."/>
            <person name="Zhang Y."/>
            <person name="Zhao Y."/>
            <person name="Liu Y."/>
            <person name="Song Y."/>
            <person name="Tong Y."/>
            <person name="Lu Y."/>
            <person name="Yang J."/>
            <person name="Xu C."/>
            <person name="Jia M."/>
            <person name="Peters R.J."/>
            <person name="Huang L."/>
            <person name="Gao W."/>
        </authorList>
    </citation>
    <scope>NUCLEOTIDE SEQUENCE [LARGE SCALE GENOMIC DNA]</scope>
    <source>
        <strain evidence="3">cv. XIE 37</strain>
        <tissue evidence="2">Leaf</tissue>
    </source>
</reference>
<protein>
    <submittedName>
        <fullName evidence="2">Uncharacterized protein</fullName>
    </submittedName>
</protein>
<evidence type="ECO:0000313" key="3">
    <source>
        <dbReference type="Proteomes" id="UP000593562"/>
    </source>
</evidence>
<feature type="region of interest" description="Disordered" evidence="1">
    <location>
        <begin position="1"/>
        <end position="31"/>
    </location>
</feature>
<dbReference type="Proteomes" id="UP000593562">
    <property type="component" value="Unassembled WGS sequence"/>
</dbReference>
<evidence type="ECO:0000256" key="1">
    <source>
        <dbReference type="SAM" id="MobiDB-lite"/>
    </source>
</evidence>
<dbReference type="InParanoid" id="A0A7J7C2E2"/>
<dbReference type="EMBL" id="JAAARO010000021">
    <property type="protein sequence ID" value="KAF5728329.1"/>
    <property type="molecule type" value="Genomic_DNA"/>
</dbReference>
<proteinExistence type="predicted"/>
<dbReference type="AlphaFoldDB" id="A0A7J7C2E2"/>
<gene>
    <name evidence="2" type="ORF">HS088_TW21G00476</name>
</gene>
<dbReference type="OrthoDB" id="3817375at2759"/>
<evidence type="ECO:0000313" key="2">
    <source>
        <dbReference type="EMBL" id="KAF5728329.1"/>
    </source>
</evidence>
<sequence length="108" mass="12138">MQILSSHHQKEAASLSRTLSTGNHRDRRSSNCCVGSLARARPACTCSSHPGAVPCRRHGYVVPDEKPKNQQAYKEILRRALTPTVRQLSLRRWNFRPTPSRLSNMSTA</sequence>